<comment type="caution">
    <text evidence="3">The sequence shown here is derived from an EMBL/GenBank/DDBJ whole genome shotgun (WGS) entry which is preliminary data.</text>
</comment>
<dbReference type="EMBL" id="JAGGJA010000003">
    <property type="protein sequence ID" value="MCW9706187.1"/>
    <property type="molecule type" value="Genomic_DNA"/>
</dbReference>
<dbReference type="RefSeq" id="WP_265764891.1">
    <property type="nucleotide sequence ID" value="NZ_JAGGJA010000003.1"/>
</dbReference>
<keyword evidence="4" id="KW-1185">Reference proteome</keyword>
<dbReference type="Gene3D" id="3.40.50.620">
    <property type="entry name" value="HUPs"/>
    <property type="match status" value="2"/>
</dbReference>
<dbReference type="PANTHER" id="PTHR46268">
    <property type="entry name" value="STRESS RESPONSE PROTEIN NHAX"/>
    <property type="match status" value="1"/>
</dbReference>
<feature type="domain" description="UspA" evidence="2">
    <location>
        <begin position="35"/>
        <end position="142"/>
    </location>
</feature>
<sequence>MMKSFKHWMIGLDLTNMDKIITGYASFLSDMNAPDRITFFHIVEHTGIDSELQDLFPEVKDKEPLKTMIGKELRKKYGSLLKGFTPDVDIVIKEGKPTKAILSLLEEEDPDLLILGKKSGYEGEGILPRQIVKYAHCSTLFVSENTHYNLDNVLVPVTFSKASARAVKQGKVLTVQYDAELHLQHVYEYPKQFFPYIPSEKYAERMNEYLQKKLDKFREKYKLGKLPECRFSVNEDGREINQIYDYALHTQTDMIVVGSKRKSSTAALLTDSLADHMAEYHFGCPAFIYKEKREHSGLLKSLLDQD</sequence>
<accession>A0ABT3PJT5</accession>
<reference evidence="3 4" key="1">
    <citation type="submission" date="2021-03" db="EMBL/GenBank/DDBJ databases">
        <title>Aliifodinibius sp. nov., a new bacterium isolated from saline soil.</title>
        <authorList>
            <person name="Galisteo C."/>
            <person name="De La Haba R."/>
            <person name="Sanchez-Porro C."/>
            <person name="Ventosa A."/>
        </authorList>
    </citation>
    <scope>NUCLEOTIDE SEQUENCE [LARGE SCALE GENOMIC DNA]</scope>
    <source>
        <strain evidence="3 4">1BSP15-2V2</strain>
    </source>
</reference>
<evidence type="ECO:0000313" key="3">
    <source>
        <dbReference type="EMBL" id="MCW9706187.1"/>
    </source>
</evidence>
<evidence type="ECO:0000256" key="1">
    <source>
        <dbReference type="ARBA" id="ARBA00008791"/>
    </source>
</evidence>
<protein>
    <submittedName>
        <fullName evidence="3">Universal stress protein</fullName>
    </submittedName>
</protein>
<evidence type="ECO:0000313" key="4">
    <source>
        <dbReference type="Proteomes" id="UP001207918"/>
    </source>
</evidence>
<dbReference type="InterPro" id="IPR014729">
    <property type="entry name" value="Rossmann-like_a/b/a_fold"/>
</dbReference>
<comment type="similarity">
    <text evidence="1">Belongs to the universal stress protein A family.</text>
</comment>
<name>A0ABT3PJT5_9BACT</name>
<evidence type="ECO:0000259" key="2">
    <source>
        <dbReference type="Pfam" id="PF00582"/>
    </source>
</evidence>
<dbReference type="Proteomes" id="UP001207918">
    <property type="component" value="Unassembled WGS sequence"/>
</dbReference>
<dbReference type="SUPFAM" id="SSF52402">
    <property type="entry name" value="Adenine nucleotide alpha hydrolases-like"/>
    <property type="match status" value="2"/>
</dbReference>
<feature type="domain" description="UspA" evidence="2">
    <location>
        <begin position="151"/>
        <end position="278"/>
    </location>
</feature>
<gene>
    <name evidence="3" type="ORF">J6I44_04955</name>
</gene>
<organism evidence="3 4">
    <name type="scientific">Fodinibius salsisoli</name>
    <dbReference type="NCBI Taxonomy" id="2820877"/>
    <lineage>
        <taxon>Bacteria</taxon>
        <taxon>Pseudomonadati</taxon>
        <taxon>Balneolota</taxon>
        <taxon>Balneolia</taxon>
        <taxon>Balneolales</taxon>
        <taxon>Balneolaceae</taxon>
        <taxon>Fodinibius</taxon>
    </lineage>
</organism>
<dbReference type="InterPro" id="IPR006016">
    <property type="entry name" value="UspA"/>
</dbReference>
<dbReference type="Pfam" id="PF00582">
    <property type="entry name" value="Usp"/>
    <property type="match status" value="2"/>
</dbReference>
<proteinExistence type="inferred from homology"/>
<dbReference type="PANTHER" id="PTHR46268:SF6">
    <property type="entry name" value="UNIVERSAL STRESS PROTEIN UP12"/>
    <property type="match status" value="1"/>
</dbReference>
<dbReference type="CDD" id="cd00293">
    <property type="entry name" value="USP-like"/>
    <property type="match status" value="2"/>
</dbReference>